<proteinExistence type="predicted"/>
<dbReference type="SMART" id="SM00912">
    <property type="entry name" value="Haemagg_act"/>
    <property type="match status" value="1"/>
</dbReference>
<dbReference type="SMART" id="SM00710">
    <property type="entry name" value="PbH1"/>
    <property type="match status" value="12"/>
</dbReference>
<evidence type="ECO:0000313" key="7">
    <source>
        <dbReference type="Proteomes" id="UP000762271"/>
    </source>
</evidence>
<dbReference type="Gene3D" id="2.160.20.10">
    <property type="entry name" value="Single-stranded right-handed beta-helix, Pectin lyase-like"/>
    <property type="match status" value="2"/>
</dbReference>
<dbReference type="Proteomes" id="UP000762271">
    <property type="component" value="Unassembled WGS sequence"/>
</dbReference>
<dbReference type="PANTHER" id="PTHR12338">
    <property type="entry name" value="AUTOTRANSPORTER"/>
    <property type="match status" value="1"/>
</dbReference>
<evidence type="ECO:0000256" key="4">
    <source>
        <dbReference type="SAM" id="MobiDB-lite"/>
    </source>
</evidence>
<keyword evidence="3" id="KW-0732">Signal</keyword>
<evidence type="ECO:0000256" key="1">
    <source>
        <dbReference type="ARBA" id="ARBA00004613"/>
    </source>
</evidence>
<dbReference type="InterPro" id="IPR006626">
    <property type="entry name" value="PbH1"/>
</dbReference>
<dbReference type="InterPro" id="IPR008638">
    <property type="entry name" value="FhaB/CdiA-like_TPS"/>
</dbReference>
<feature type="compositionally biased region" description="Polar residues" evidence="4">
    <location>
        <begin position="5891"/>
        <end position="5907"/>
    </location>
</feature>
<accession>A0AAE3CHJ6</accession>
<feature type="compositionally biased region" description="Low complexity" evidence="4">
    <location>
        <begin position="724"/>
        <end position="741"/>
    </location>
</feature>
<dbReference type="InterPro" id="IPR050909">
    <property type="entry name" value="Bact_Autotransporter_VF"/>
</dbReference>
<name>A0AAE3CHJ6_9BURK</name>
<feature type="region of interest" description="Disordered" evidence="4">
    <location>
        <begin position="5891"/>
        <end position="5919"/>
    </location>
</feature>
<comment type="caution">
    <text evidence="6">The sequence shown here is derived from an EMBL/GenBank/DDBJ whole genome shotgun (WGS) entry which is preliminary data.</text>
</comment>
<dbReference type="InterPro" id="IPR041286">
    <property type="entry name" value="MBG_2"/>
</dbReference>
<comment type="subcellular location">
    <subcellularLocation>
        <location evidence="1">Secreted</location>
    </subcellularLocation>
</comment>
<dbReference type="Pfam" id="PF18657">
    <property type="entry name" value="YDG"/>
    <property type="match status" value="11"/>
</dbReference>
<protein>
    <submittedName>
        <fullName evidence="6">Filamentous hemagglutinin N-terminal domain-containing protein</fullName>
    </submittedName>
</protein>
<organism evidence="6 7">
    <name type="scientific">Polynucleobacter paneuropaeus</name>
    <dbReference type="NCBI Taxonomy" id="2527775"/>
    <lineage>
        <taxon>Bacteria</taxon>
        <taxon>Pseudomonadati</taxon>
        <taxon>Pseudomonadota</taxon>
        <taxon>Betaproteobacteria</taxon>
        <taxon>Burkholderiales</taxon>
        <taxon>Burkholderiaceae</taxon>
        <taxon>Polynucleobacter</taxon>
    </lineage>
</organism>
<evidence type="ECO:0000259" key="5">
    <source>
        <dbReference type="SMART" id="SM00912"/>
    </source>
</evidence>
<dbReference type="EMBL" id="JAANGI010000001">
    <property type="protein sequence ID" value="MBT8591059.1"/>
    <property type="molecule type" value="Genomic_DNA"/>
</dbReference>
<dbReference type="GO" id="GO:0005576">
    <property type="term" value="C:extracellular region"/>
    <property type="evidence" value="ECO:0007669"/>
    <property type="project" value="UniProtKB-SubCell"/>
</dbReference>
<evidence type="ECO:0000256" key="3">
    <source>
        <dbReference type="ARBA" id="ARBA00022729"/>
    </source>
</evidence>
<dbReference type="Pfam" id="PF18676">
    <property type="entry name" value="MBG_2"/>
    <property type="match status" value="1"/>
</dbReference>
<feature type="domain" description="Filamentous haemagglutinin FhaB/tRNA nuclease CdiA-like TPS" evidence="5">
    <location>
        <begin position="47"/>
        <end position="163"/>
    </location>
</feature>
<reference evidence="6" key="1">
    <citation type="journal article" date="2021" name="Genome Biol. Evol.">
        <title>Continental-Scale Gene Flow Prevents Allopatric Divergence of Pelagic Freshwater Bacteria.</title>
        <authorList>
            <person name="Hoetzinger M."/>
            <person name="Pitt A."/>
            <person name="Huemer A."/>
            <person name="Hahn M.W."/>
        </authorList>
    </citation>
    <scope>NUCLEOTIDE SEQUENCE</scope>
    <source>
        <strain evidence="6">AP-YLGG-20-G6</strain>
    </source>
</reference>
<feature type="region of interest" description="Disordered" evidence="4">
    <location>
        <begin position="5941"/>
        <end position="5979"/>
    </location>
</feature>
<keyword evidence="2" id="KW-0964">Secreted</keyword>
<dbReference type="InterPro" id="IPR041248">
    <property type="entry name" value="YDG"/>
</dbReference>
<feature type="region of interest" description="Disordered" evidence="4">
    <location>
        <begin position="723"/>
        <end position="747"/>
    </location>
</feature>
<dbReference type="NCBIfam" id="TIGR01901">
    <property type="entry name" value="adhes_NPXG"/>
    <property type="match status" value="1"/>
</dbReference>
<gene>
    <name evidence="6" type="ORF">G6693_03860</name>
</gene>
<dbReference type="PANTHER" id="PTHR12338:SF8">
    <property type="entry name" value="HEME_HEMOPEXIN-BINDING PROTEIN"/>
    <property type="match status" value="1"/>
</dbReference>
<dbReference type="SUPFAM" id="SSF51126">
    <property type="entry name" value="Pectin lyase-like"/>
    <property type="match status" value="2"/>
</dbReference>
<evidence type="ECO:0000256" key="2">
    <source>
        <dbReference type="ARBA" id="ARBA00022525"/>
    </source>
</evidence>
<dbReference type="InterPro" id="IPR011050">
    <property type="entry name" value="Pectin_lyase_fold/virulence"/>
</dbReference>
<evidence type="ECO:0000313" key="6">
    <source>
        <dbReference type="EMBL" id="MBT8591059.1"/>
    </source>
</evidence>
<dbReference type="InterPro" id="IPR012334">
    <property type="entry name" value="Pectin_lyas_fold"/>
</dbReference>
<sequence length="5979" mass="592943">MERSLLSSNHPEKQFDVKLPMAGKVFALVCLFALSTQFAVAQNKIAVNALPTGGKVVAGAATISSTSTATSATMNINQTSQRAVINWQTFNVGKNATVNFNQPNSSAVTLNRVVSATPSMIQGAINANGQVILVNPNGVTFGKGAEVNAAGVVASTLNISNQDFMNGKNIYSGNGEGKIVNKGTITATDPNGYIALLAPEIRNQGYLIARMGPSSTVALASGEKISLDFRGTQLIGVSIDKAAYKVLIENKRIIETNGGLIIVAAGTARKLMSSVIQNTGRISANSIVDNGGVIELVADNVTNSGSISANGGTNGVGGQVNIVGNNITLAANSQTTATGNLGGGSIQVGVGKTVATNTTPASAVNGNANTAAAPQTAAQILASNTQGVGTQAQTVSVEQGAVIDTSAINSGNGGAIVIWSQVKTTVNGILKAVGGYLNGNGGLIETSSAGLVSLGKSLSIDTSSSRGSAGLWYVDPIDLTINGASSAVISAALVNNNVSITVAGNTCPSLGSCTQNGSGNLTIASGADIIKQSGSLTTLTLTASGVFNLNANISGQNLDVIINSSIAYLNAGSTITANQVTVQAQTIYSYGNINSGSLSNLGSAIQLLGSALYISGNLTVGANLANSSNSTNSNSNTVSYNGTLIRQEDLPTYLAAANQTTLNLDQVYATTAANQASFTTAVNNQITLTGTESISIAATAQLLANGTTGGVIMATAPQINLVTSSNSSPSSGSQSIQGNGSLIQANGNNGPGGTISFTAANDFNINFATISASGSTDGGSIRLISSGGNLLMANSLIQTNGGTGRGGSLGVSGANSTITNSSTLEATGFSKGGSIMVGYDSAGKTLPYSESTTIDAASILNANQTDGTNTTGGGLIETSGGTLTQLASINAGRGGMWLLDPYDYVINTVEAMSISNLLNGGTNVSISTLSPSINLNGQVVNGLTGAGVIYIYSAITATQNTATLTFTATTIYLGANITTRGAQTYNGNVVVLGETQLYTIGSSGYNGDYTPDSTNLTITGTVSGGYAANALISLTGNGGYFNQSTGYVGVLSAGGSTSLAGGILAYVGQDGSGLESQYTWTPTYTSIGTALVVGAGGGGGAYGGAGGSGGGVVGQNLLPQLAAGTAYTIYVGNGGTGGNFVTTNGAAGGYSSISGGQLGSMLASGGSGGSGGVAGSTNGGSGAAGNASANNGGNGVQVSVVNSTVSGSQGQFVSTSLYFGGGASSFNGTTYYYGGGGGGAGGASTDTAPTYYGYGGIASTRRDGLNYTPQGCIACDRNGNPGQPNTGMGGGGGVYSGPYIGLGGNGANGVVMIHAVSNPVSSLSIEVFQNSVSLTGVSGSGIGTSNLSGLNINAGPLGTNKSAIQGVIQGQLNLSFTSDATWGTPGAAASALVLSGANTFTGSTTINNGGTLVVANHATLGDPNNNLTLNGTGILDLQYSVSVGNFVMGGTNSITNSAGNSAFQVLGTATLGGSIITSGTQNYYGPVTLIADTTLSTNNRNASGAAINFNGAVDSSSTNVLPKALTTTTVNSFTTFSGAVGALNPIGNLTVNGSSVISANINTQGTQTYKGNVIIGGAKVFLDSTQLDQNFGQAISINGNLDGTGGGATNNLSILSGQAAMTITGNIGSSNPLASLSLGQINTNGYTYAGQPGGINISGSVNAGATLIINSSYYDNRITGVISGATSVVASGGGGLTLSAVNTYTGSTTIKGDTFFLTADSNLGAAPSTPVIGDLVLDGGYLTVNTSSSFALSPNRWVSIIGSGTIQPGQGATLTIGGNIAGPGVLTKGGYGTLVLGGNNYQLNGNIFVTFGTLQAASAAAFGASGNTVSSAANTTIDLAGASQTASYIFNLNGGVLTNSNGSISAALASGSVIKTSDSVSILSFSGPGILDLSNTVLDDGNRGAAFGGGANVIATNPQNSVAYIASDMANSINLTSSTNLTTSSLVGYSGITRAGTVTLTSSGYITVNTPISSYGNVSLTSNLFSSGSNALTVNAGITSANQNISLNTPYGSISISSALSAGNGSVSIVGGFSNSLSQGNTAIYDTSYITALTISATGTGDPAYVTLGNLNATGSMGNGITVSSKGNITVGSITNTGSAGIKIMAGSGMAAGDISSGGSITSLGPINNSGGAVALSTAAPSVNAGSAGTIEAAIGISPSTASIATNISYGIAGGTLVHPGAYLGNYIDYRQTASVAYSVTLASNYSAVYGTAYNSSSANAWLLANASVGLTGTGFGYSTSAAGANLRFSSRVNGVADSNVVQTASTITSSSLYSTDGSVITLSSPSRTYTITPAPLGISVNGVYSGTNVITPTSFTTYGLVNGDTIGGLSTATLAFKDVNSVNNYVTAISIGTGSAILSNYQLNPLGRNIATNSALMNSVTLTPIALTVSGAVAANKTYDGTTVATLSASGLNGVLAQDTANVALTLSSGSFANKNVGTNITVTAAGSISGSAVAAGDYTLIQPTVTANISPAPLGVSISGTYTGSTLINNPNIGIAGLVNNETLTSISQAVMSSPNVSANGSNYVVSFTIGAGTASLSNYVINSGYYATPGYTNNMVTLTPKTLTTSGSSAYSKTYDGTNIASINPGTLVGVINSDNVSIFSNTGTFASSNAANNIAVTPNLVLGGTASSNYSLTQPTGLTANISKAPLGISIATTYNGSTTVTPTILNVNGLVNGETLSSITSAVISNANVANTLTTYATSITIGSGTASMSNYMLGSTRNNSTSSNSENIVTITPKALSLSAVKVYDGTTTLSGSQITMTGLIGTQTLNYTGANINDANVATPNKYISSITLTDGANGGLASNYLAPTLTSAYTYNNATVNQKAVALSATKVYDANNTLTGGQVTINTGVGGETLTYSSATVNDINVATAGKYINAITLGNATDGSGGLAVNYALPSLTVASANNAVTITAKVVGLSASKTYDATTTLTGAQVVITTGVGSQTLSYTGATAYSANVSGPNFITAMTLANGTNGGLASNFVLPSLGTFANAPVTITPITLNLSASKVYDATTSLIGAITINGLISGQTLNYSGATAHTSNAGSTYIDAITITDGAGGGLASNYQVPTLTSSYTYNNANITRKVVTLSASKTYDGTTDLTGAVAISGLVGGQTLSYSGAGGSDSNVTTSGKYISAITLTDGANGGLAANYMLPTLGAIAAPLTIVPKALTVTGTTVPDKVYDGSTTTTLAGGTLVGVVARDIGSVTLNQAGTFASANAGTNVAVVANDSLNLTASAVGNYTLIQPMTTTGNITPKALTVSGTTVDNKTYDGTVAASLTGGTLIGLASGDASFVTLNQNGTFGLPNAGLNLAVTAADSLSGSKASNYTLTQPTSLTANIWQAPLGVTVSGVYNGTTTLAPATFTVTGLVHGETITSITSATVTSADVFGNGSNYVNSIVIGAGTAGMSIGPGYSNYKFSPSYSAATSNTQNIATITPIALTVTGTTVPDKVYDGSTTTTLAGGTLVGVVARDIGSVTLNQAGTFASPNAGTNVAVVANDSLNLTASAVGNYTLIQPTTTTGNITPKSLTVSGTTVANKVYDSTGDATLSGGSLVGLVTGDAAYVSLVQAGTFAQSNVGSAIAVTANNSLTGTKASNYALTQPTGLGADITPKSLGITVTGTYNGTNTIEVTSFTTTGLVAGEVMGSILSATVSDANVATPNKYVGSIAYITGNGARVLWMSNYSISQAYNSTVGSTQNIATITPIALTVTGTTVPNKVYDGSTATTLANGVLNGVISGQAVGLVQAGTFASPNAGNNVAVVASDSLSGNAAVLSNYTLVQPTTTTGNITPAPVTVNNTSVANKVYDGTNVATLTGGTLSGVIAGDAVNVTLNQSGAFANVNVGSGIAVTATDSLSGTKAANYTLTQPSVSAANITPAPLGISITNAVYQASTSLYPVGLNFTVTGLVHGETIATLGGATVANANVSANGSNYITAITVGSGTASLSNYSLNPSYSSATNNMQNKVTLTPMVLTVTGTTVPDKVYDGTTTTTLAGGTLVGVFSTDRNNVSLNQSGTFASPNAGNNVAVVANDSLNLTASAVGNYTLIQPTTTTGNIIKALLGITVTGTYTGSTTLQASGIGFTVSGLLNNETINTLGAVTVSDKNVSANGSNYVTAITIGTGTASMNNYVLTQAYNAISGNTQNTATILTTQLTVVGTSSTTKVYDATNSATLTGGVLAGLKGSDTLTLNQLGTFSNTNVGNNLIITAADSISGTAAGNYTLIQPTGLTGSITPKALTVNGTSVPTKVYDGTTSVVFSNSATLVGVIGSDTVVLNQAGSFVSKNVGSGVAITINDSISGASASNYTLVQPTGVSANITPAPLGLTLTAVYSGSTTITPTSFTTNGLWNGDTITALSSATLSSANVSANASNYITSVTIGGGSALMSNYTINPAYNATPGNTLNTATITPKALTLSASKVYDGSTTGASVNISGLIGGQTLNYSDVRLSDQNVATANKYISAITLADGAGGGIASNYVPPSLSAASASNSVTITPLMVRLSANKEYDGTTSLTGKVTISGLVGSETLNYTGATAISPNVGANYINAIALADGTNGGLASNYQIPNLTLAYTNNNAQVTAKAISISATKVYDATADLTNAITITGLIGNQTLNYSGATANSANVLGASYINAITFTDGANGGLERNYIVPTLTGSNTNNSVSITAAPLSLSGTKIYDGSRTGGTGTLNIGGLIGAQTLSSSDVTVNDPNVGTDKYITAITLADGANGGITLNYALPNLTVASARNNGSITPRDLTITVSAQTKTYGDGIAQTSNTQDGSINLTPVSGHTSGTASNVDTRTTALSDIQYVNYTGNTANNSTAGFSVDGLVANDVVRTVNISSSGGALTANANVNGVLAYAITASGAVGTGLSNYNISYVANNYSVLTITPRKLVVTAATATMVYGASALPTLSTSSITGWANTADQATTSIALSAQDATGKLVKANIGGVAGSPVVGTYSVVATGVNGNPNYVIDTVNSTPGQFTITPASLTITANSLGGPGAPILYGTPTVLKPDAFTSSGLTNGDSLSTATITFNSATTVAGTTTPGIYTPVVSGPSSTGGLQISGASGPTFVASNYVINYVAGSLTIGQAKLTVSAVNDAKLQGQQDANGYNGVIVSGFVNGDTLSVLNTTGLSITRNNAVNNTAPGTYNGVLIASGVSLADLNSTNYSIAYQPGNFTIVPPNQLLIKVAPVTTQYGSAIYTGSSPVTATYLNSLGSSPQSINALISGGGSNYQVNLGSGQSSASAPLVIGTAADISSSGNLNVGSYNLSPIAQQINLQGTGLTSAVAVGGISIIPKTLSFADLGSVTLTKDYDGKASSTVPVPALSSTFLSGDNVTATASGTFTNLITGMPDANAGINKSYTIVVSFSPKLTTPGANQTDANNYVLTGGGIYTADGGTGINHGPANGVINVLDSVNYIGAASGAAWSSASSWANGAVPTYANVRNIIVPVGFSVVYDAGVAGPVAANLQNAGNVNFNTDMGLAISMNISGAGSITISGTGQVSLSGNNTYTGNAIINNGAKLVATYGNTIGAGNIQGLGGTFQTTPGTIFTQINATGSLILASDITTTGNQTYGNITFSQPRTTLLSQFGSITINGTVDSGTANVNTLLLQAPTGSVSLRGSVGSIKPLNVLEIDAVSTYLYADVLTADQQNYCGAAGCYTAITPAQVTASYCATNHCYSKNNDTSAYNLLASGTGGSGNFAKSANIGQLFIGDVGQVGFLYNKYNQYASKSVADGGFGTPTPLFNNNSVYARTLMSMDPTVNLGSYVSDVSVTPTHTIQVAAIQATGVTASPTIQMSGSGKTQSTSALYSLSALTQGATWAGTYSDSAPIEAANYIALGSKALNLNNASLTAPTLNLVYPPSGTLTTNASSSFTANNASINGRATTTIGGRSLTPYTPATPSPSGITGARSLATPATPTTRNSFILAAVAEQTKIERKYDVDASVDVGEIETDDGPAAAGDQDDKKKKKAGNQKAAQ</sequence>